<dbReference type="Proteomes" id="UP000516380">
    <property type="component" value="Chromosome"/>
</dbReference>
<organism evidence="2 3">
    <name type="scientific">Mycobacterium kansasii</name>
    <dbReference type="NCBI Taxonomy" id="1768"/>
    <lineage>
        <taxon>Bacteria</taxon>
        <taxon>Bacillati</taxon>
        <taxon>Actinomycetota</taxon>
        <taxon>Actinomycetes</taxon>
        <taxon>Mycobacteriales</taxon>
        <taxon>Mycobacteriaceae</taxon>
        <taxon>Mycobacterium</taxon>
    </lineage>
</organism>
<evidence type="ECO:0000256" key="1">
    <source>
        <dbReference type="SAM" id="MobiDB-lite"/>
    </source>
</evidence>
<protein>
    <submittedName>
        <fullName evidence="2">Uncharacterized protein</fullName>
    </submittedName>
</protein>
<name>A0A7G1IB13_MYCKA</name>
<feature type="region of interest" description="Disordered" evidence="1">
    <location>
        <begin position="74"/>
        <end position="110"/>
    </location>
</feature>
<proteinExistence type="predicted"/>
<gene>
    <name evidence="2" type="ORF">NIIDMKKI_34420</name>
</gene>
<evidence type="ECO:0000313" key="2">
    <source>
        <dbReference type="EMBL" id="BCI88236.1"/>
    </source>
</evidence>
<dbReference type="EMBL" id="AP023343">
    <property type="protein sequence ID" value="BCI88236.1"/>
    <property type="molecule type" value="Genomic_DNA"/>
</dbReference>
<sequence length="110" mass="11828">MRNAEQIPGGFRMRPPVGVDIVDGPACLTFHTHGPAFESQENASLTGHCRNTGEHIEFDVERALNDFIIPAKPAARGAPDVGESATEAAAGFRGTPTRAARSPIRRTRLH</sequence>
<evidence type="ECO:0000313" key="3">
    <source>
        <dbReference type="Proteomes" id="UP000516380"/>
    </source>
</evidence>
<reference evidence="2 3" key="1">
    <citation type="submission" date="2020-07" db="EMBL/GenBank/DDBJ databases">
        <title>Mycobacterium kansasii (former subtype) with zoonotic potential isolated from diseased indoor pet cat, Japan.</title>
        <authorList>
            <person name="Fukano H."/>
            <person name="Terazono T."/>
            <person name="Hoshino Y."/>
        </authorList>
    </citation>
    <scope>NUCLEOTIDE SEQUENCE [LARGE SCALE GENOMIC DNA]</scope>
    <source>
        <strain evidence="2 3">Kuro-I</strain>
    </source>
</reference>
<accession>A0A7G1IB13</accession>
<keyword evidence="3" id="KW-1185">Reference proteome</keyword>
<dbReference type="AlphaFoldDB" id="A0A7G1IB13"/>